<sequence>MGGIPPADLPAEVSTQAGPSQFRSDIFKQTPPIFKLRLLGDCCLAPPEAGLGFGEDFEGIFEVAKQFLPA</sequence>
<accession>A0A1F8H234</accession>
<dbReference type="EMBL" id="MGKV01000021">
    <property type="protein sequence ID" value="OGN31702.1"/>
    <property type="molecule type" value="Genomic_DNA"/>
</dbReference>
<feature type="compositionally biased region" description="Polar residues" evidence="1">
    <location>
        <begin position="13"/>
        <end position="23"/>
    </location>
</feature>
<dbReference type="STRING" id="1802707.A3J01_02280"/>
<dbReference type="AlphaFoldDB" id="A0A1F8H234"/>
<name>A0A1F8H234_9BACT</name>
<gene>
    <name evidence="2" type="ORF">A3J01_02280</name>
</gene>
<evidence type="ECO:0000313" key="2">
    <source>
        <dbReference type="EMBL" id="OGN31702.1"/>
    </source>
</evidence>
<evidence type="ECO:0000313" key="3">
    <source>
        <dbReference type="Proteomes" id="UP000177609"/>
    </source>
</evidence>
<feature type="region of interest" description="Disordered" evidence="1">
    <location>
        <begin position="1"/>
        <end position="23"/>
    </location>
</feature>
<comment type="caution">
    <text evidence="2">The sequence shown here is derived from an EMBL/GenBank/DDBJ whole genome shotgun (WGS) entry which is preliminary data.</text>
</comment>
<proteinExistence type="predicted"/>
<protein>
    <submittedName>
        <fullName evidence="2">Uncharacterized protein</fullName>
    </submittedName>
</protein>
<dbReference type="Proteomes" id="UP000177609">
    <property type="component" value="Unassembled WGS sequence"/>
</dbReference>
<evidence type="ECO:0000256" key="1">
    <source>
        <dbReference type="SAM" id="MobiDB-lite"/>
    </source>
</evidence>
<reference evidence="2 3" key="1">
    <citation type="journal article" date="2016" name="Nat. Commun.">
        <title>Thousands of microbial genomes shed light on interconnected biogeochemical processes in an aquifer system.</title>
        <authorList>
            <person name="Anantharaman K."/>
            <person name="Brown C.T."/>
            <person name="Hug L.A."/>
            <person name="Sharon I."/>
            <person name="Castelle C.J."/>
            <person name="Probst A.J."/>
            <person name="Thomas B.C."/>
            <person name="Singh A."/>
            <person name="Wilkins M.J."/>
            <person name="Karaoz U."/>
            <person name="Brodie E.L."/>
            <person name="Williams K.H."/>
            <person name="Hubbard S.S."/>
            <person name="Banfield J.F."/>
        </authorList>
    </citation>
    <scope>NUCLEOTIDE SEQUENCE [LARGE SCALE GENOMIC DNA]</scope>
</reference>
<organism evidence="2 3">
    <name type="scientific">Candidatus Yanofskybacteria bacterium RIFCSPLOWO2_02_FULL_45_18</name>
    <dbReference type="NCBI Taxonomy" id="1802707"/>
    <lineage>
        <taxon>Bacteria</taxon>
        <taxon>Candidatus Yanofskyibacteriota</taxon>
    </lineage>
</organism>